<evidence type="ECO:0000313" key="9">
    <source>
        <dbReference type="Ensembl" id="ENSTMTP00000016614.1"/>
    </source>
</evidence>
<dbReference type="GeneTree" id="ENSGT00390000010450"/>
<evidence type="ECO:0000256" key="4">
    <source>
        <dbReference type="ARBA" id="ARBA00022729"/>
    </source>
</evidence>
<reference evidence="9" key="1">
    <citation type="submission" date="2025-08" db="UniProtKB">
        <authorList>
            <consortium name="Ensembl"/>
        </authorList>
    </citation>
    <scope>IDENTIFICATION</scope>
</reference>
<evidence type="ECO:0000256" key="2">
    <source>
        <dbReference type="ARBA" id="ARBA00011615"/>
    </source>
</evidence>
<dbReference type="GO" id="GO:0030054">
    <property type="term" value="C:cell junction"/>
    <property type="evidence" value="ECO:0007669"/>
    <property type="project" value="Ensembl"/>
</dbReference>
<evidence type="ECO:0000256" key="8">
    <source>
        <dbReference type="SAM" id="SignalP"/>
    </source>
</evidence>
<dbReference type="InterPro" id="IPR004911">
    <property type="entry name" value="Interferon-induced_GILT"/>
</dbReference>
<proteinExistence type="inferred from homology"/>
<dbReference type="AlphaFoldDB" id="A0A674JAZ6"/>
<dbReference type="GO" id="GO:0005764">
    <property type="term" value="C:lysosome"/>
    <property type="evidence" value="ECO:0007669"/>
    <property type="project" value="UniProtKB-SubCell"/>
</dbReference>
<evidence type="ECO:0000256" key="6">
    <source>
        <dbReference type="ARBA" id="ARBA00059163"/>
    </source>
</evidence>
<dbReference type="InParanoid" id="A0A674JAZ6"/>
<organism evidence="9 10">
    <name type="scientific">Terrapene triunguis</name>
    <name type="common">Three-toed box turtle</name>
    <dbReference type="NCBI Taxonomy" id="2587831"/>
    <lineage>
        <taxon>Eukaryota</taxon>
        <taxon>Metazoa</taxon>
        <taxon>Chordata</taxon>
        <taxon>Craniata</taxon>
        <taxon>Vertebrata</taxon>
        <taxon>Euteleostomi</taxon>
        <taxon>Archelosauria</taxon>
        <taxon>Testudinata</taxon>
        <taxon>Testudines</taxon>
        <taxon>Cryptodira</taxon>
        <taxon>Durocryptodira</taxon>
        <taxon>Testudinoidea</taxon>
        <taxon>Emydidae</taxon>
        <taxon>Terrapene</taxon>
    </lineage>
</organism>
<dbReference type="GO" id="GO:0019886">
    <property type="term" value="P:antigen processing and presentation of exogenous peptide antigen via MHC class II"/>
    <property type="evidence" value="ECO:0007669"/>
    <property type="project" value="Ensembl"/>
</dbReference>
<keyword evidence="7" id="KW-0560">Oxidoreductase</keyword>
<dbReference type="RefSeq" id="XP_024049998.1">
    <property type="nucleotide sequence ID" value="XM_024194230.3"/>
</dbReference>
<dbReference type="GO" id="GO:0005576">
    <property type="term" value="C:extracellular region"/>
    <property type="evidence" value="ECO:0007669"/>
    <property type="project" value="UniProtKB-SubCell"/>
</dbReference>
<protein>
    <recommendedName>
        <fullName evidence="7">Gamma-interferon-inducible lysosomal thiol reductase</fullName>
        <ecNumber evidence="7">1.8.-.-</ecNumber>
    </recommendedName>
    <alternativeName>
        <fullName evidence="7">Gamma-interferon-inducible protein IP-30</fullName>
    </alternativeName>
</protein>
<comment type="function">
    <text evidence="6">Lysosomal thiol reductase that can reduce protein disulfide bonds. May facilitate the complete unfolding of proteins destined for lysosomal degradation. Plays an important role in antigen processing. Facilitates the generation of MHC class II-restricted epitodes from disulfide bond-containing antigen by the endocytic reduction of disulfide bonds. Also facilitates MHC class I-restricted recognition of exogenous antigens containing disulfide bonds by CD8+ T-cells or crosspresentation.</text>
</comment>
<evidence type="ECO:0000256" key="1">
    <source>
        <dbReference type="ARBA" id="ARBA00005679"/>
    </source>
</evidence>
<evidence type="ECO:0000256" key="3">
    <source>
        <dbReference type="ARBA" id="ARBA00022525"/>
    </source>
</evidence>
<dbReference type="GO" id="GO:0048147">
    <property type="term" value="P:negative regulation of fibroblast proliferation"/>
    <property type="evidence" value="ECO:0007669"/>
    <property type="project" value="Ensembl"/>
</dbReference>
<evidence type="ECO:0000313" key="10">
    <source>
        <dbReference type="Proteomes" id="UP000472274"/>
    </source>
</evidence>
<reference evidence="9" key="2">
    <citation type="submission" date="2025-09" db="UniProtKB">
        <authorList>
            <consortium name="Ensembl"/>
        </authorList>
    </citation>
    <scope>IDENTIFICATION</scope>
</reference>
<dbReference type="GO" id="GO:0016671">
    <property type="term" value="F:oxidoreductase activity, acting on a sulfur group of donors, disulfide as acceptor"/>
    <property type="evidence" value="ECO:0007669"/>
    <property type="project" value="UniProtKB-UniRule"/>
</dbReference>
<sequence>MSRWLLAALALWAVSGGDSLPACNYPPRLLCSSWKIAVACQVEKLCPKFYHRPQAANPVSLSLYYESLCPGCRNFLVTQLFPTWVMLSDIMDITLVPYGNAQEKNVSGKWQFECQHGELECRGNMIETCLMYQLKDFDHSFPVIFCMESAGSVVENLEACLQVYAPTVHLAEINSCVTGDLGNKLMHRNAQLTDALNPPHNYVPWILVNGKHTDALQARAQTALFRMVCELYTGEKPDACEGGGLSPSAAEDRVSLN</sequence>
<comment type="function">
    <text evidence="7">Lysosomal thiol reductase that can reduce protein disulfide bonds. Facilitates the complete unfolding of proteins destined for lysosomal degradation. Plays an important role in antigen processing.</text>
</comment>
<keyword evidence="7" id="KW-0458">Lysosome</keyword>
<dbReference type="GO" id="GO:0050821">
    <property type="term" value="P:protein stabilization"/>
    <property type="evidence" value="ECO:0007669"/>
    <property type="project" value="Ensembl"/>
</dbReference>
<dbReference type="CTD" id="10437"/>
<feature type="chain" id="PRO_5025408414" description="Gamma-interferon-inducible lysosomal thiol reductase" evidence="8">
    <location>
        <begin position="20"/>
        <end position="257"/>
    </location>
</feature>
<dbReference type="Proteomes" id="UP000472274">
    <property type="component" value="Unplaced"/>
</dbReference>
<comment type="subcellular location">
    <subcellularLocation>
        <location evidence="7">Secreted</location>
    </subcellularLocation>
    <subcellularLocation>
        <location evidence="7">Lysosome</location>
    </subcellularLocation>
</comment>
<evidence type="ECO:0000256" key="5">
    <source>
        <dbReference type="ARBA" id="ARBA00023180"/>
    </source>
</evidence>
<feature type="signal peptide" evidence="8">
    <location>
        <begin position="1"/>
        <end position="19"/>
    </location>
</feature>
<gene>
    <name evidence="9" type="primary">IFI30</name>
</gene>
<dbReference type="GO" id="GO:0042590">
    <property type="term" value="P:antigen processing and presentation of exogenous peptide antigen via MHC class I"/>
    <property type="evidence" value="ECO:0007669"/>
    <property type="project" value="Ensembl"/>
</dbReference>
<keyword evidence="3 7" id="KW-0964">Secreted</keyword>
<dbReference type="Ensembl" id="ENSTMTT00000017206.1">
    <property type="protein sequence ID" value="ENSTMTP00000016614.1"/>
    <property type="gene ID" value="ENSTMTG00000012174.1"/>
</dbReference>
<name>A0A674JAZ6_9SAUR</name>
<dbReference type="PANTHER" id="PTHR13234:SF8">
    <property type="entry name" value="GAMMA-INTERFERON-INDUCIBLE LYSOSOMAL THIOL REDUCTASE"/>
    <property type="match status" value="1"/>
</dbReference>
<keyword evidence="7" id="KW-1015">Disulfide bond</keyword>
<keyword evidence="4 7" id="KW-0732">Signal</keyword>
<comment type="similarity">
    <text evidence="1 7">Belongs to the GILT family.</text>
</comment>
<evidence type="ECO:0000256" key="7">
    <source>
        <dbReference type="RuleBase" id="RU369109"/>
    </source>
</evidence>
<keyword evidence="10" id="KW-1185">Reference proteome</keyword>
<keyword evidence="5 7" id="KW-0325">Glycoprotein</keyword>
<dbReference type="PANTHER" id="PTHR13234">
    <property type="entry name" value="GAMMA-INTERFERON INDUCIBLE LYSOSOMAL THIOL REDUCTASE GILT"/>
    <property type="match status" value="1"/>
</dbReference>
<comment type="subunit">
    <text evidence="2 7">Dimer; disulfide-linked.</text>
</comment>
<keyword evidence="7" id="KW-0676">Redox-active center</keyword>
<keyword evidence="7" id="KW-0391">Immunity</keyword>
<dbReference type="Pfam" id="PF03227">
    <property type="entry name" value="GILT"/>
    <property type="match status" value="1"/>
</dbReference>
<dbReference type="GeneID" id="112102789"/>
<accession>A0A674JAZ6</accession>
<dbReference type="EC" id="1.8.-.-" evidence="7"/>
<dbReference type="GO" id="GO:0005829">
    <property type="term" value="C:cytosol"/>
    <property type="evidence" value="ECO:0007669"/>
    <property type="project" value="Ensembl"/>
</dbReference>